<evidence type="ECO:0000313" key="1">
    <source>
        <dbReference type="EMBL" id="GAA56059.1"/>
    </source>
</evidence>
<name>G7YSX9_CLOSI</name>
<organism evidence="1 2">
    <name type="scientific">Clonorchis sinensis</name>
    <name type="common">Chinese liver fluke</name>
    <dbReference type="NCBI Taxonomy" id="79923"/>
    <lineage>
        <taxon>Eukaryota</taxon>
        <taxon>Metazoa</taxon>
        <taxon>Spiralia</taxon>
        <taxon>Lophotrochozoa</taxon>
        <taxon>Platyhelminthes</taxon>
        <taxon>Trematoda</taxon>
        <taxon>Digenea</taxon>
        <taxon>Opisthorchiida</taxon>
        <taxon>Opisthorchiata</taxon>
        <taxon>Opisthorchiidae</taxon>
        <taxon>Clonorchis</taxon>
    </lineage>
</organism>
<gene>
    <name evidence="1" type="ORF">CLF_109803</name>
</gene>
<keyword evidence="2" id="KW-1185">Reference proteome</keyword>
<reference key="2">
    <citation type="submission" date="2011-10" db="EMBL/GenBank/DDBJ databases">
        <title>The genome and transcriptome sequence of Clonorchis sinensis provide insights into the carcinogenic liver fluke.</title>
        <authorList>
            <person name="Wang X."/>
            <person name="Huang Y."/>
            <person name="Chen W."/>
            <person name="Liu H."/>
            <person name="Guo L."/>
            <person name="Chen Y."/>
            <person name="Luo F."/>
            <person name="Zhou W."/>
            <person name="Sun J."/>
            <person name="Mao Q."/>
            <person name="Liang P."/>
            <person name="Zhou C."/>
            <person name="Tian Y."/>
            <person name="Men J."/>
            <person name="Lv X."/>
            <person name="Huang L."/>
            <person name="Zhou J."/>
            <person name="Hu Y."/>
            <person name="Li R."/>
            <person name="Zhang F."/>
            <person name="Lei H."/>
            <person name="Li X."/>
            <person name="Hu X."/>
            <person name="Liang C."/>
            <person name="Xu J."/>
            <person name="Wu Z."/>
            <person name="Yu X."/>
        </authorList>
    </citation>
    <scope>NUCLEOTIDE SEQUENCE</scope>
    <source>
        <strain>Henan</strain>
    </source>
</reference>
<proteinExistence type="predicted"/>
<accession>G7YSX9</accession>
<dbReference type="AlphaFoldDB" id="G7YSX9"/>
<sequence>MRRPGAAHSVAWKHHKREIQLGSRTQKNVSAIVLMHADSASSMCRRIGSGPKRRQLADNTPKGRYLLPFQEKKDSSLTQGREGLINEEQFVFTTTGSGKYQYTSSVSGLRILPHELITVMHSLNIDADYEDSSFLPHRSVPHDTTRAEMKGTTYEVSEDRLIALLVADQRVAPNTECRLSTDGVQSNLRHGFGCCSNTTVRRLNLEQNDEEHNVARGSQCRLPLQYASMLYKGYNEMLEKSDRIIPQPCMYAPSSIEIYDQPSSSSGPVGVGFILPLKRYSLGLIVIQMILDLTNDDNTPLGFLFIDLHCAVMLADWLDHKLDAPKLARLNSFSKSKAFRQHADSCDFVDEVELISQFHWSTRRKTVHFIMLETVVVVLVCVLARNYRLQWSLDTQLQKTTFRMQRMETVLSYRELVLQFCANKITEYVQAAERNQSIYSHDRVDRFSTQIQMKFLSKKSRGKYVYLDTLIKTGRAVEYKGKTAKMAVYFTLPKIMLGRKLSLFPYRQDVRTLCLCFSVEIKVWGYEISDWTFSRWSKIVRVNHVADQPLMAVILHPTNNWKFALLIVFCNNEARIARKLALKAWFGIVVLHVVKIRGFGSNHYPSDPQSEFRIKLLSLAVDQMVDELFADLVLGLMVLSSYEDIVNACFGSNHYPSDPQSEFRIKPLSLAVDQMVDELFADLVLGLMVLSSYEGIVNAWFVRRAYGRPLFNH</sequence>
<reference evidence="1" key="1">
    <citation type="journal article" date="2011" name="Genome Biol.">
        <title>The draft genome of the carcinogenic human liver fluke Clonorchis sinensis.</title>
        <authorList>
            <person name="Wang X."/>
            <person name="Chen W."/>
            <person name="Huang Y."/>
            <person name="Sun J."/>
            <person name="Men J."/>
            <person name="Liu H."/>
            <person name="Luo F."/>
            <person name="Guo L."/>
            <person name="Lv X."/>
            <person name="Deng C."/>
            <person name="Zhou C."/>
            <person name="Fan Y."/>
            <person name="Li X."/>
            <person name="Huang L."/>
            <person name="Hu Y."/>
            <person name="Liang C."/>
            <person name="Hu X."/>
            <person name="Xu J."/>
            <person name="Yu X."/>
        </authorList>
    </citation>
    <scope>NUCLEOTIDE SEQUENCE [LARGE SCALE GENOMIC DNA]</scope>
    <source>
        <strain evidence="1">Henan</strain>
    </source>
</reference>
<evidence type="ECO:0000313" key="2">
    <source>
        <dbReference type="Proteomes" id="UP000008909"/>
    </source>
</evidence>
<protein>
    <submittedName>
        <fullName evidence="1">Uncharacterized protein</fullName>
    </submittedName>
</protein>
<dbReference type="Proteomes" id="UP000008909">
    <property type="component" value="Unassembled WGS sequence"/>
</dbReference>
<dbReference type="EMBL" id="DF144147">
    <property type="protein sequence ID" value="GAA56059.1"/>
    <property type="molecule type" value="Genomic_DNA"/>
</dbReference>